<dbReference type="CDD" id="cd00060">
    <property type="entry name" value="FHA"/>
    <property type="match status" value="1"/>
</dbReference>
<accession>A0A428WK11</accession>
<evidence type="ECO:0000256" key="2">
    <source>
        <dbReference type="SAM" id="MobiDB-lite"/>
    </source>
</evidence>
<dbReference type="PROSITE" id="PS50006">
    <property type="entry name" value="FHA_DOMAIN"/>
    <property type="match status" value="1"/>
</dbReference>
<evidence type="ECO:0000256" key="1">
    <source>
        <dbReference type="ARBA" id="ARBA00022553"/>
    </source>
</evidence>
<proteinExistence type="predicted"/>
<evidence type="ECO:0000313" key="4">
    <source>
        <dbReference type="EMBL" id="RSM43372.1"/>
    </source>
</evidence>
<protein>
    <submittedName>
        <fullName evidence="4">FHA domain-containing protein</fullName>
    </submittedName>
</protein>
<dbReference type="Proteomes" id="UP000286716">
    <property type="component" value="Unassembled WGS sequence"/>
</dbReference>
<comment type="caution">
    <text evidence="4">The sequence shown here is derived from an EMBL/GenBank/DDBJ whole genome shotgun (WGS) entry which is preliminary data.</text>
</comment>
<evidence type="ECO:0000259" key="3">
    <source>
        <dbReference type="PROSITE" id="PS50006"/>
    </source>
</evidence>
<feature type="domain" description="FHA" evidence="3">
    <location>
        <begin position="174"/>
        <end position="223"/>
    </location>
</feature>
<dbReference type="Gene3D" id="2.60.200.20">
    <property type="match status" value="1"/>
</dbReference>
<dbReference type="SMART" id="SM00240">
    <property type="entry name" value="FHA"/>
    <property type="match status" value="1"/>
</dbReference>
<keyword evidence="5" id="KW-1185">Reference proteome</keyword>
<evidence type="ECO:0000313" key="5">
    <source>
        <dbReference type="Proteomes" id="UP000286716"/>
    </source>
</evidence>
<organism evidence="4 5">
    <name type="scientific">Amycolatopsis balhimycina DSM 5908</name>
    <dbReference type="NCBI Taxonomy" id="1081091"/>
    <lineage>
        <taxon>Bacteria</taxon>
        <taxon>Bacillati</taxon>
        <taxon>Actinomycetota</taxon>
        <taxon>Actinomycetes</taxon>
        <taxon>Pseudonocardiales</taxon>
        <taxon>Pseudonocardiaceae</taxon>
        <taxon>Amycolatopsis</taxon>
    </lineage>
</organism>
<dbReference type="OrthoDB" id="5242544at2"/>
<keyword evidence="1" id="KW-0597">Phosphoprotein</keyword>
<dbReference type="AlphaFoldDB" id="A0A428WK11"/>
<dbReference type="InterPro" id="IPR008984">
    <property type="entry name" value="SMAD_FHA_dom_sf"/>
</dbReference>
<feature type="region of interest" description="Disordered" evidence="2">
    <location>
        <begin position="119"/>
        <end position="153"/>
    </location>
</feature>
<reference evidence="4 5" key="1">
    <citation type="submission" date="2018-05" db="EMBL/GenBank/DDBJ databases">
        <title>Evolution of GPA BGCs.</title>
        <authorList>
            <person name="Waglechner N."/>
            <person name="Wright G.D."/>
        </authorList>
    </citation>
    <scope>NUCLEOTIDE SEQUENCE [LARGE SCALE GENOMIC DNA]</scope>
    <source>
        <strain evidence="4 5">DSM 5908</strain>
    </source>
</reference>
<gene>
    <name evidence="4" type="ORF">DMA12_19160</name>
</gene>
<name>A0A428WK11_AMYBA</name>
<dbReference type="Pfam" id="PF00498">
    <property type="entry name" value="FHA"/>
    <property type="match status" value="1"/>
</dbReference>
<sequence>MTFEEVSRMAGIEWFDTDRFGEATELSFEDHLCRCIVEVLLAKAASGVLPRNPTVRVPIAGHMLGLLPVDRTELRARLERAVLRAWDGPPLGTVRVLCETMTPARSHVEVVHPGDRDAVPTAGLRHPQSPQAGPAAPPHRAAPRQQVTAPSPPAARSLIRIMTGVRLFLPAQGITFGRAVPAPGRLQDERAGRRHCHVLPTRPGVRCVDLRSTNGTWVDGVRIDGSADVLPGQVIRIGDTEFAVDGPHGRNEYEPS</sequence>
<dbReference type="SUPFAM" id="SSF49879">
    <property type="entry name" value="SMAD/FHA domain"/>
    <property type="match status" value="1"/>
</dbReference>
<dbReference type="InterPro" id="IPR000253">
    <property type="entry name" value="FHA_dom"/>
</dbReference>
<dbReference type="EMBL" id="QHHU01000025">
    <property type="protein sequence ID" value="RSM43372.1"/>
    <property type="molecule type" value="Genomic_DNA"/>
</dbReference>